<dbReference type="SUPFAM" id="SSF53098">
    <property type="entry name" value="Ribonuclease H-like"/>
    <property type="match status" value="1"/>
</dbReference>
<dbReference type="Proteomes" id="UP000195573">
    <property type="component" value="Chromosome"/>
</dbReference>
<reference evidence="2 3" key="1">
    <citation type="submission" date="2017-04" db="EMBL/GenBank/DDBJ databases">
        <title>Complete Genome Sequence of the Bacillus horikoshii 20a strain from Cuatro Cienegas, Coahuila, Mexico.</title>
        <authorList>
            <person name="Zarza E."/>
            <person name="Alcaraz L.D."/>
            <person name="Aguilar-Salinas B."/>
            <person name="Islas A."/>
            <person name="Olmedo-Alvarez G."/>
        </authorList>
    </citation>
    <scope>NUCLEOTIDE SEQUENCE [LARGE SCALE GENOMIC DNA]</scope>
    <source>
        <strain evidence="2 3">20a</strain>
    </source>
</reference>
<sequence length="686" mass="80298">MKITTLKVNTPIIYCGLKYIVYSIEPPKISIVRSERNCSPIEISFYDLIVDPSFEASESLLKKIDKEEEVYFSVLDNLDEKKREKLSKRLKIIKPLLLLEKIKQGDWVSLVDFKENYKYLIGDEKEIESINQEQILSLLEKEFSVSKRSIQRYLSQYKDMDLVKPNEGELGLISKEGEGYKYREDNKIIEICHPKNPELILHTLNTRLKSEYIPIIKEVFEKDFLNLHKKSKKKIIDVITIKCVQNNLEPLKEITLYKMFDRIPKKLTDTFRYGAKVSEQYLDVNRGYANEEALYPFHIVEIDHTKLDLDILDNIGNVVGRPWVTLGIDLYTRMVWCMHISFEPPSANKVRKAVEQGVLIKNSRGRYGTLKEWESFGIPKNIVLDNGVEFDNAETKRIINEVLKSNVRYRPIATPRYGGTIERLFKTLNSKLIHQLKGTRKSNINDLGEYDAEKEAMLTLDDINEILTRFITDIYHYEEHKGLPLESNTPMVRYYEGLKLSGFPDFIEEQNIEEFKIDLLPKALKPYTRDGVRLGNVLYRDSSLSYLINKREVKYIVKYDIDDISYIYLKLPDSAQYIKIYASNPDSEVLKGINKFSYKLMRNILKEEGRQKRLQIISEQEIIFAKTMLEKDIQQKYKKGRKSRQIAARMNLEVDINVSLQSKDQNTPSYQEILEKARSVYKKNEV</sequence>
<gene>
    <name evidence="2" type="ORF">B4U37_19635</name>
</gene>
<dbReference type="PROSITE" id="PS50994">
    <property type="entry name" value="INTEGRASE"/>
    <property type="match status" value="1"/>
</dbReference>
<name>A0ABM6KP00_9BACI</name>
<dbReference type="EMBL" id="CP020880">
    <property type="protein sequence ID" value="ART78113.1"/>
    <property type="molecule type" value="Genomic_DNA"/>
</dbReference>
<dbReference type="InterPro" id="IPR001584">
    <property type="entry name" value="Integrase_cat-core"/>
</dbReference>
<feature type="domain" description="Integrase catalytic" evidence="1">
    <location>
        <begin position="292"/>
        <end position="498"/>
    </location>
</feature>
<dbReference type="InterPro" id="IPR012337">
    <property type="entry name" value="RNaseH-like_sf"/>
</dbReference>
<dbReference type="InterPro" id="IPR036397">
    <property type="entry name" value="RNaseH_sf"/>
</dbReference>
<accession>A0ABM6KP00</accession>
<evidence type="ECO:0000259" key="1">
    <source>
        <dbReference type="PROSITE" id="PS50994"/>
    </source>
</evidence>
<organism evidence="2 3">
    <name type="scientific">Sutcliffiella horikoshii</name>
    <dbReference type="NCBI Taxonomy" id="79883"/>
    <lineage>
        <taxon>Bacteria</taxon>
        <taxon>Bacillati</taxon>
        <taxon>Bacillota</taxon>
        <taxon>Bacilli</taxon>
        <taxon>Bacillales</taxon>
        <taxon>Bacillaceae</taxon>
        <taxon>Sutcliffiella</taxon>
    </lineage>
</organism>
<dbReference type="GeneID" id="96740614"/>
<evidence type="ECO:0000313" key="3">
    <source>
        <dbReference type="Proteomes" id="UP000195573"/>
    </source>
</evidence>
<keyword evidence="3" id="KW-1185">Reference proteome</keyword>
<dbReference type="RefSeq" id="WP_088019605.1">
    <property type="nucleotide sequence ID" value="NZ_CP020880.1"/>
</dbReference>
<evidence type="ECO:0000313" key="2">
    <source>
        <dbReference type="EMBL" id="ART78113.1"/>
    </source>
</evidence>
<dbReference type="Gene3D" id="3.30.420.10">
    <property type="entry name" value="Ribonuclease H-like superfamily/Ribonuclease H"/>
    <property type="match status" value="1"/>
</dbReference>
<protein>
    <recommendedName>
        <fullName evidence="1">Integrase catalytic domain-containing protein</fullName>
    </recommendedName>
</protein>
<proteinExistence type="predicted"/>